<dbReference type="Gene3D" id="2.60.120.10">
    <property type="entry name" value="Jelly Rolls"/>
    <property type="match status" value="1"/>
</dbReference>
<dbReference type="InterPro" id="IPR013096">
    <property type="entry name" value="Cupin_2"/>
</dbReference>
<dbReference type="InterPro" id="IPR014710">
    <property type="entry name" value="RmlC-like_jellyroll"/>
</dbReference>
<dbReference type="PANTHER" id="PTHR36156:SF2">
    <property type="entry name" value="CUPIN TYPE-2 DOMAIN-CONTAINING PROTEIN"/>
    <property type="match status" value="1"/>
</dbReference>
<accession>A0A2T3YR24</accession>
<feature type="domain" description="Cupin type-2" evidence="1">
    <location>
        <begin position="215"/>
        <end position="280"/>
    </location>
</feature>
<dbReference type="AlphaFoldDB" id="A0A2T3YR24"/>
<dbReference type="Pfam" id="PF07883">
    <property type="entry name" value="Cupin_2"/>
    <property type="match status" value="1"/>
</dbReference>
<dbReference type="SUPFAM" id="SSF51182">
    <property type="entry name" value="RmlC-like cupins"/>
    <property type="match status" value="1"/>
</dbReference>
<evidence type="ECO:0000313" key="2">
    <source>
        <dbReference type="EMBL" id="PTB35025.1"/>
    </source>
</evidence>
<dbReference type="EMBL" id="KZ679283">
    <property type="protein sequence ID" value="PTB35025.1"/>
    <property type="molecule type" value="Genomic_DNA"/>
</dbReference>
<protein>
    <recommendedName>
        <fullName evidence="1">Cupin type-2 domain-containing protein</fullName>
    </recommendedName>
</protein>
<dbReference type="CDD" id="cd02231">
    <property type="entry name" value="cupin_BLL6423-like"/>
    <property type="match status" value="1"/>
</dbReference>
<keyword evidence="3" id="KW-1185">Reference proteome</keyword>
<sequence length="302" mass="33228">MSSGTRFIFQRKLCLIEDVFDNSTALLAGSSKEVQYILDVSFNFPSAVSGASSGPELSSKFPYSEITANMIASFAFKATFSKLEMFWTGVMEVHFTYISETKSPQHTPTFNPLKHFNYFHEVSILVFGTSSIIFTMSSSNSNPRIVITTHDAAGTAIFGSDSEVPLFRPMGPMGSSFAVFDVRNSIPVNNMEPAQNYPNTIPRCPPNGAIFCISNIAPHFSVPMHRTLSLDYGVVISGEIVMKLDSGEERTVKAGEFLIQGGVNHQWINRTDEACRICFVTLSAEKIKLADGTELNEIATKK</sequence>
<evidence type="ECO:0000259" key="1">
    <source>
        <dbReference type="Pfam" id="PF07883"/>
    </source>
</evidence>
<dbReference type="OrthoDB" id="5840532at2759"/>
<gene>
    <name evidence="2" type="ORF">M441DRAFT_32298</name>
</gene>
<name>A0A2T3YR24_TRIA4</name>
<dbReference type="Proteomes" id="UP000240493">
    <property type="component" value="Unassembled WGS sequence"/>
</dbReference>
<reference evidence="2 3" key="1">
    <citation type="submission" date="2016-07" db="EMBL/GenBank/DDBJ databases">
        <title>Multiple horizontal gene transfer events from other fungi enriched the ability of initially mycotrophic Trichoderma (Ascomycota) to feed on dead plant biomass.</title>
        <authorList>
            <consortium name="DOE Joint Genome Institute"/>
            <person name="Aerts A."/>
            <person name="Atanasova L."/>
            <person name="Chenthamara K."/>
            <person name="Zhang J."/>
            <person name="Grujic M."/>
            <person name="Henrissat B."/>
            <person name="Kuo A."/>
            <person name="Salamov A."/>
            <person name="Lipzen A."/>
            <person name="Labutti K."/>
            <person name="Barry K."/>
            <person name="Miao Y."/>
            <person name="Rahimi M.J."/>
            <person name="Shen Q."/>
            <person name="Grigoriev I.V."/>
            <person name="Kubicek C.P."/>
            <person name="Druzhinina I.S."/>
        </authorList>
    </citation>
    <scope>NUCLEOTIDE SEQUENCE [LARGE SCALE GENOMIC DNA]</scope>
    <source>
        <strain evidence="2 3">CBS 433.97</strain>
    </source>
</reference>
<dbReference type="STRING" id="1042311.A0A2T3YR24"/>
<organism evidence="2 3">
    <name type="scientific">Trichoderma asperellum (strain ATCC 204424 / CBS 433.97 / NBRC 101777)</name>
    <dbReference type="NCBI Taxonomy" id="1042311"/>
    <lineage>
        <taxon>Eukaryota</taxon>
        <taxon>Fungi</taxon>
        <taxon>Dikarya</taxon>
        <taxon>Ascomycota</taxon>
        <taxon>Pezizomycotina</taxon>
        <taxon>Sordariomycetes</taxon>
        <taxon>Hypocreomycetidae</taxon>
        <taxon>Hypocreales</taxon>
        <taxon>Hypocreaceae</taxon>
        <taxon>Trichoderma</taxon>
    </lineage>
</organism>
<dbReference type="PANTHER" id="PTHR36156">
    <property type="entry name" value="SLR2101 PROTEIN"/>
    <property type="match status" value="1"/>
</dbReference>
<evidence type="ECO:0000313" key="3">
    <source>
        <dbReference type="Proteomes" id="UP000240493"/>
    </source>
</evidence>
<proteinExistence type="predicted"/>
<dbReference type="InterPro" id="IPR047142">
    <property type="entry name" value="OryJ/VirC-like"/>
</dbReference>
<dbReference type="InterPro" id="IPR011051">
    <property type="entry name" value="RmlC_Cupin_sf"/>
</dbReference>